<gene>
    <name evidence="8" type="ORF">A2406_00455</name>
</gene>
<keyword evidence="4 6" id="KW-1133">Transmembrane helix</keyword>
<feature type="transmembrane region" description="Helical" evidence="6">
    <location>
        <begin position="107"/>
        <end position="125"/>
    </location>
</feature>
<keyword evidence="5 6" id="KW-0472">Membrane</keyword>
<dbReference type="EMBL" id="MHKQ01000016">
    <property type="protein sequence ID" value="OGY93818.1"/>
    <property type="molecule type" value="Genomic_DNA"/>
</dbReference>
<accession>A0A1G2BXJ6</accession>
<dbReference type="Pfam" id="PF04138">
    <property type="entry name" value="GtrA_DPMS_TM"/>
    <property type="match status" value="1"/>
</dbReference>
<sequence>MVKAVWRYIVNNIYFLIKYGTVGLISGVFDFGALFILTDWAHLYYLVSATIAFILGGSTNYWLNKHWTFKSNGQHRKQLPIFFTLATIGLIINNYILYVSVEHFNFHYLWGKVLAAGIVLFWNFFGNKYLTFRVK</sequence>
<dbReference type="PANTHER" id="PTHR38459:SF1">
    <property type="entry name" value="PROPHAGE BACTOPRENOL-LINKED GLUCOSE TRANSLOCASE HOMOLOG"/>
    <property type="match status" value="1"/>
</dbReference>
<dbReference type="Proteomes" id="UP000177626">
    <property type="component" value="Unassembled WGS sequence"/>
</dbReference>
<evidence type="ECO:0000256" key="2">
    <source>
        <dbReference type="ARBA" id="ARBA00009399"/>
    </source>
</evidence>
<comment type="caution">
    <text evidence="8">The sequence shown here is derived from an EMBL/GenBank/DDBJ whole genome shotgun (WGS) entry which is preliminary data.</text>
</comment>
<dbReference type="AlphaFoldDB" id="A0A1G2BXJ6"/>
<feature type="transmembrane region" description="Helical" evidence="6">
    <location>
        <begin position="43"/>
        <end position="63"/>
    </location>
</feature>
<comment type="similarity">
    <text evidence="2">Belongs to the GtrA family.</text>
</comment>
<proteinExistence type="inferred from homology"/>
<evidence type="ECO:0000256" key="6">
    <source>
        <dbReference type="SAM" id="Phobius"/>
    </source>
</evidence>
<dbReference type="InterPro" id="IPR007267">
    <property type="entry name" value="GtrA_DPMS_TM"/>
</dbReference>
<dbReference type="GO" id="GO:0000271">
    <property type="term" value="P:polysaccharide biosynthetic process"/>
    <property type="evidence" value="ECO:0007669"/>
    <property type="project" value="InterPro"/>
</dbReference>
<evidence type="ECO:0000256" key="3">
    <source>
        <dbReference type="ARBA" id="ARBA00022692"/>
    </source>
</evidence>
<dbReference type="InterPro" id="IPR051401">
    <property type="entry name" value="GtrA_CellWall_Glycosyl"/>
</dbReference>
<evidence type="ECO:0000313" key="9">
    <source>
        <dbReference type="Proteomes" id="UP000177626"/>
    </source>
</evidence>
<evidence type="ECO:0000256" key="1">
    <source>
        <dbReference type="ARBA" id="ARBA00004141"/>
    </source>
</evidence>
<keyword evidence="3 6" id="KW-0812">Transmembrane</keyword>
<evidence type="ECO:0000256" key="5">
    <source>
        <dbReference type="ARBA" id="ARBA00023136"/>
    </source>
</evidence>
<organism evidence="8 9">
    <name type="scientific">Candidatus Komeilibacteria bacterium RIFOXYC1_FULL_37_11</name>
    <dbReference type="NCBI Taxonomy" id="1798555"/>
    <lineage>
        <taxon>Bacteria</taxon>
        <taxon>Candidatus Komeiliibacteriota</taxon>
    </lineage>
</organism>
<name>A0A1G2BXJ6_9BACT</name>
<feature type="domain" description="GtrA/DPMS transmembrane" evidence="7">
    <location>
        <begin position="18"/>
        <end position="132"/>
    </location>
</feature>
<dbReference type="PANTHER" id="PTHR38459">
    <property type="entry name" value="PROPHAGE BACTOPRENOL-LINKED GLUCOSE TRANSLOCASE HOMOLOG"/>
    <property type="match status" value="1"/>
</dbReference>
<comment type="subcellular location">
    <subcellularLocation>
        <location evidence="1">Membrane</location>
        <topology evidence="1">Multi-pass membrane protein</topology>
    </subcellularLocation>
</comment>
<evidence type="ECO:0000259" key="7">
    <source>
        <dbReference type="Pfam" id="PF04138"/>
    </source>
</evidence>
<reference evidence="8 9" key="1">
    <citation type="journal article" date="2016" name="Nat. Commun.">
        <title>Thousands of microbial genomes shed light on interconnected biogeochemical processes in an aquifer system.</title>
        <authorList>
            <person name="Anantharaman K."/>
            <person name="Brown C.T."/>
            <person name="Hug L.A."/>
            <person name="Sharon I."/>
            <person name="Castelle C.J."/>
            <person name="Probst A.J."/>
            <person name="Thomas B.C."/>
            <person name="Singh A."/>
            <person name="Wilkins M.J."/>
            <person name="Karaoz U."/>
            <person name="Brodie E.L."/>
            <person name="Williams K.H."/>
            <person name="Hubbard S.S."/>
            <person name="Banfield J.F."/>
        </authorList>
    </citation>
    <scope>NUCLEOTIDE SEQUENCE [LARGE SCALE GENOMIC DNA]</scope>
</reference>
<evidence type="ECO:0000256" key="4">
    <source>
        <dbReference type="ARBA" id="ARBA00022989"/>
    </source>
</evidence>
<feature type="transmembrane region" description="Helical" evidence="6">
    <location>
        <begin position="79"/>
        <end position="101"/>
    </location>
</feature>
<dbReference type="GO" id="GO:0005886">
    <property type="term" value="C:plasma membrane"/>
    <property type="evidence" value="ECO:0007669"/>
    <property type="project" value="TreeGrafter"/>
</dbReference>
<evidence type="ECO:0000313" key="8">
    <source>
        <dbReference type="EMBL" id="OGY93818.1"/>
    </source>
</evidence>
<feature type="transmembrane region" description="Helical" evidence="6">
    <location>
        <begin position="12"/>
        <end position="37"/>
    </location>
</feature>
<protein>
    <recommendedName>
        <fullName evidence="7">GtrA/DPMS transmembrane domain-containing protein</fullName>
    </recommendedName>
</protein>